<proteinExistence type="predicted"/>
<dbReference type="Proteomes" id="UP000192220">
    <property type="component" value="Unplaced"/>
</dbReference>
<evidence type="ECO:0000313" key="3">
    <source>
        <dbReference type="Proteomes" id="UP000192220"/>
    </source>
</evidence>
<evidence type="ECO:0000256" key="1">
    <source>
        <dbReference type="SAM" id="MobiDB-lite"/>
    </source>
</evidence>
<sequence>MCPTSEIESEDEGDLRQKRRSRPNQQYVHSDSDDQSSGNAKRKRFAKPPDVGFLGQTPKSSQSRKEPKSGKRPVVRPLGLEPTMNDSFDGMIYNYLEDLQTSDSNNTEMPGFATAHCSQYQQLQSPQHVQHLQDPQRQSTDSGMSGYSSGQNNSPPGLQQRAQNGMSVYSSGQYNTPPGVPQHRQNDFRGSNIHQYDPMHSVPNHGCNGGTTQMTSDDEQLLKDLAIHKKTSVLTEVLVVVKDLSRDVQFIKKELAEGNMTPGGTRGPATATHMFPVQLPITSEQDFNGVESLLMEESVRQKTIARLALVGGTNSDHLIRRMLATVLTNTLASRFNWAGKKDKRFSESKKPFKDTTLQHCIFAAARQFDSKLTDKDYSETVKKWLRYAPDREGGIPRNQSDPNPSQTCPT</sequence>
<feature type="compositionally biased region" description="Polar residues" evidence="1">
    <location>
        <begin position="23"/>
        <end position="39"/>
    </location>
</feature>
<dbReference type="OrthoDB" id="423283at2759"/>
<gene>
    <name evidence="4" type="primary">LOC106534964</name>
</gene>
<feature type="region of interest" description="Disordered" evidence="1">
    <location>
        <begin position="1"/>
        <end position="86"/>
    </location>
</feature>
<dbReference type="InterPro" id="IPR032071">
    <property type="entry name" value="DUF4806"/>
</dbReference>
<feature type="compositionally biased region" description="Polar residues" evidence="1">
    <location>
        <begin position="123"/>
        <end position="176"/>
    </location>
</feature>
<dbReference type="Pfam" id="PF16064">
    <property type="entry name" value="DUF4806"/>
    <property type="match status" value="1"/>
</dbReference>
<feature type="region of interest" description="Disordered" evidence="1">
    <location>
        <begin position="123"/>
        <end position="190"/>
    </location>
</feature>
<evidence type="ECO:0000313" key="4">
    <source>
        <dbReference type="RefSeq" id="XP_013887245.1"/>
    </source>
</evidence>
<dbReference type="RefSeq" id="XP_013887245.1">
    <property type="nucleotide sequence ID" value="XM_014031791.1"/>
</dbReference>
<name>A0A2I4D4S1_AUSLI</name>
<feature type="domain" description="DUF4806" evidence="2">
    <location>
        <begin position="277"/>
        <end position="364"/>
    </location>
</feature>
<keyword evidence="3" id="KW-1185">Reference proteome</keyword>
<dbReference type="PANTHER" id="PTHR34153">
    <property type="entry name" value="SI:CH211-262H13.3-RELATED-RELATED"/>
    <property type="match status" value="1"/>
</dbReference>
<dbReference type="PANTHER" id="PTHR34153:SF2">
    <property type="entry name" value="SI:CH211-262H13.3-RELATED"/>
    <property type="match status" value="1"/>
</dbReference>
<dbReference type="KEGG" id="alim:106534964"/>
<dbReference type="InParanoid" id="A0A2I4D4S1"/>
<feature type="compositionally biased region" description="Polar residues" evidence="1">
    <location>
        <begin position="397"/>
        <end position="410"/>
    </location>
</feature>
<dbReference type="AlphaFoldDB" id="A0A2I4D4S1"/>
<protein>
    <submittedName>
        <fullName evidence="4">Uncharacterized protein LOC106534964</fullName>
    </submittedName>
</protein>
<accession>A0A2I4D4S1</accession>
<organism evidence="3 4">
    <name type="scientific">Austrofundulus limnaeus</name>
    <name type="common">Annual killifish</name>
    <dbReference type="NCBI Taxonomy" id="52670"/>
    <lineage>
        <taxon>Eukaryota</taxon>
        <taxon>Metazoa</taxon>
        <taxon>Chordata</taxon>
        <taxon>Craniata</taxon>
        <taxon>Vertebrata</taxon>
        <taxon>Euteleostomi</taxon>
        <taxon>Actinopterygii</taxon>
        <taxon>Neopterygii</taxon>
        <taxon>Teleostei</taxon>
        <taxon>Neoteleostei</taxon>
        <taxon>Acanthomorphata</taxon>
        <taxon>Ovalentaria</taxon>
        <taxon>Atherinomorphae</taxon>
        <taxon>Cyprinodontiformes</taxon>
        <taxon>Rivulidae</taxon>
        <taxon>Austrofundulus</taxon>
    </lineage>
</organism>
<dbReference type="GeneID" id="106534964"/>
<reference evidence="4" key="1">
    <citation type="submission" date="2025-08" db="UniProtKB">
        <authorList>
            <consortium name="RefSeq"/>
        </authorList>
    </citation>
    <scope>IDENTIFICATION</scope>
</reference>
<evidence type="ECO:0000259" key="2">
    <source>
        <dbReference type="Pfam" id="PF16064"/>
    </source>
</evidence>
<feature type="region of interest" description="Disordered" evidence="1">
    <location>
        <begin position="388"/>
        <end position="410"/>
    </location>
</feature>